<keyword evidence="1" id="KW-0812">Transmembrane</keyword>
<protein>
    <submittedName>
        <fullName evidence="2">Uncharacterized protein DUF4199</fullName>
    </submittedName>
</protein>
<sequence length="176" mass="19293">MENQQATAKKFVLNYGMLLGIVSVIFGVIMYVTNVYLDPGMIYTIIGFLILITIITLAIKAFKSENTGFLSLGEALKVGIGVAVVGGIIAALWSFVLMNYIEPDYMSQMMEVNREKMIEAQPDMTESQLNAAEEMTAKFTSPIMVVAFSLIGNLFFGLIISLIAGLIMKNKNPMEG</sequence>
<feature type="transmembrane region" description="Helical" evidence="1">
    <location>
        <begin position="80"/>
        <end position="101"/>
    </location>
</feature>
<gene>
    <name evidence="2" type="ORF">BC962_1563</name>
</gene>
<dbReference type="EMBL" id="RBLG01000002">
    <property type="protein sequence ID" value="RKS53313.1"/>
    <property type="molecule type" value="Genomic_DNA"/>
</dbReference>
<evidence type="ECO:0000256" key="1">
    <source>
        <dbReference type="SAM" id="Phobius"/>
    </source>
</evidence>
<reference evidence="2 3" key="1">
    <citation type="submission" date="2018-10" db="EMBL/GenBank/DDBJ databases">
        <title>Genomic Encyclopedia of Archaeal and Bacterial Type Strains, Phase II (KMG-II): from individual species to whole genera.</title>
        <authorList>
            <person name="Goeker M."/>
        </authorList>
    </citation>
    <scope>NUCLEOTIDE SEQUENCE [LARGE SCALE GENOMIC DNA]</scope>
    <source>
        <strain evidence="2 3">DSM 19839</strain>
    </source>
</reference>
<proteinExistence type="predicted"/>
<keyword evidence="1" id="KW-1133">Transmembrane helix</keyword>
<comment type="caution">
    <text evidence="2">The sequence shown here is derived from an EMBL/GenBank/DDBJ whole genome shotgun (WGS) entry which is preliminary data.</text>
</comment>
<dbReference type="AlphaFoldDB" id="A0A495PRS2"/>
<feature type="transmembrane region" description="Helical" evidence="1">
    <location>
        <begin position="143"/>
        <end position="167"/>
    </location>
</feature>
<dbReference type="Proteomes" id="UP000276282">
    <property type="component" value="Unassembled WGS sequence"/>
</dbReference>
<dbReference type="OrthoDB" id="1122768at2"/>
<evidence type="ECO:0000313" key="2">
    <source>
        <dbReference type="EMBL" id="RKS53313.1"/>
    </source>
</evidence>
<keyword evidence="1" id="KW-0472">Membrane</keyword>
<keyword evidence="3" id="KW-1185">Reference proteome</keyword>
<feature type="transmembrane region" description="Helical" evidence="1">
    <location>
        <begin position="12"/>
        <end position="34"/>
    </location>
</feature>
<feature type="transmembrane region" description="Helical" evidence="1">
    <location>
        <begin position="40"/>
        <end position="59"/>
    </location>
</feature>
<dbReference type="InterPro" id="IPR025250">
    <property type="entry name" value="DUF4199"/>
</dbReference>
<evidence type="ECO:0000313" key="3">
    <source>
        <dbReference type="Proteomes" id="UP000276282"/>
    </source>
</evidence>
<dbReference type="RefSeq" id="WP_121345415.1">
    <property type="nucleotide sequence ID" value="NZ_RBLG01000002.1"/>
</dbReference>
<accession>A0A495PRS2</accession>
<dbReference type="Pfam" id="PF13858">
    <property type="entry name" value="DUF4199"/>
    <property type="match status" value="1"/>
</dbReference>
<organism evidence="2 3">
    <name type="scientific">Gillisia mitskevichiae</name>
    <dbReference type="NCBI Taxonomy" id="270921"/>
    <lineage>
        <taxon>Bacteria</taxon>
        <taxon>Pseudomonadati</taxon>
        <taxon>Bacteroidota</taxon>
        <taxon>Flavobacteriia</taxon>
        <taxon>Flavobacteriales</taxon>
        <taxon>Flavobacteriaceae</taxon>
        <taxon>Gillisia</taxon>
    </lineage>
</organism>
<name>A0A495PRS2_9FLAO</name>